<organism evidence="4 5">
    <name type="scientific">Candidatus Phycorickettsia trachydisci</name>
    <dbReference type="NCBI Taxonomy" id="2115978"/>
    <lineage>
        <taxon>Bacteria</taxon>
        <taxon>Pseudomonadati</taxon>
        <taxon>Pseudomonadota</taxon>
        <taxon>Alphaproteobacteria</taxon>
        <taxon>Rickettsiales</taxon>
        <taxon>Rickettsiaceae</taxon>
        <taxon>Candidatus Phycorickettsia</taxon>
    </lineage>
</organism>
<dbReference type="Pfam" id="PF12796">
    <property type="entry name" value="Ank_2"/>
    <property type="match status" value="4"/>
</dbReference>
<evidence type="ECO:0000313" key="5">
    <source>
        <dbReference type="Proteomes" id="UP000241762"/>
    </source>
</evidence>
<feature type="repeat" description="ANK" evidence="3">
    <location>
        <begin position="208"/>
        <end position="240"/>
    </location>
</feature>
<dbReference type="GO" id="GO:0000976">
    <property type="term" value="F:transcription cis-regulatory region binding"/>
    <property type="evidence" value="ECO:0007669"/>
    <property type="project" value="TreeGrafter"/>
</dbReference>
<dbReference type="OrthoDB" id="7164484at2"/>
<protein>
    <submittedName>
        <fullName evidence="4">Uncharacterized protein</fullName>
    </submittedName>
</protein>
<dbReference type="Proteomes" id="UP000241762">
    <property type="component" value="Chromosome"/>
</dbReference>
<dbReference type="PANTHER" id="PTHR24193:SF121">
    <property type="entry name" value="ADA2A-CONTAINING COMPLEX COMPONENT 3, ISOFORM D"/>
    <property type="match status" value="1"/>
</dbReference>
<reference evidence="4 5" key="1">
    <citation type="submission" date="2018-03" db="EMBL/GenBank/DDBJ databases">
        <title>A gene transfer event suggests a long-term partnership between eustigmatophyte algae and a novel lineage of endosymbiotic bacteria.</title>
        <authorList>
            <person name="Yurchenko T."/>
            <person name="Sevcikova T."/>
            <person name="Pribyl P."/>
            <person name="El Karkouri K."/>
            <person name="Klimes V."/>
            <person name="Amaral R."/>
            <person name="Zbrankova V."/>
            <person name="Kim E."/>
            <person name="Raoult D."/>
            <person name="Santos L.M.A."/>
            <person name="Elias M."/>
        </authorList>
    </citation>
    <scope>NUCLEOTIDE SEQUENCE [LARGE SCALE GENOMIC DNA]</scope>
    <source>
        <strain evidence="4">CCALA 838</strain>
    </source>
</reference>
<dbReference type="SMART" id="SM00248">
    <property type="entry name" value="ANK"/>
    <property type="match status" value="10"/>
</dbReference>
<gene>
    <name evidence="4" type="ORF">phytr_11330</name>
</gene>
<feature type="repeat" description="ANK" evidence="3">
    <location>
        <begin position="177"/>
        <end position="209"/>
    </location>
</feature>
<keyword evidence="2 3" id="KW-0040">ANK repeat</keyword>
<dbReference type="KEGG" id="ptc:phytr_11330"/>
<feature type="repeat" description="ANK" evidence="3">
    <location>
        <begin position="333"/>
        <end position="366"/>
    </location>
</feature>
<keyword evidence="5" id="KW-1185">Reference proteome</keyword>
<dbReference type="PRINTS" id="PR01415">
    <property type="entry name" value="ANKYRIN"/>
</dbReference>
<dbReference type="InterPro" id="IPR050663">
    <property type="entry name" value="Ankyrin-SOCS_Box"/>
</dbReference>
<sequence>MNKDPNKNCSDYFASLLSSLAIKTDPAVDEASKLISDLSWSTCFKKNEVARSLILTILEKFGTEVPNHCGRRILHYAARIGDVQATQLILDKKANINCRAKDGETPLMAAAVNGRSDVVQLLLEKGAKVHYQYWSGRYDALDLAMRSSYSDYRYEDHIKIIKLLINAGSNINSNKPDCKTALKYAACHGSLELTRFLIEKGADLKLEGNKIALIIAAQKGHTEIVKLLLEKGVDSRFQDQHGDRALYYAFKNGHKDTVDALLSNKRINLSHLWYAIRKEQVELVELLLDSQTDINYQDVSGRTFLHYAVLAKSKMMVELLINKGIRVNIKDKNNESPLSYALRDSSYFKVIKPLLDANADIQFKNKKGNNPLHIVLSEFKDLTPYYSAGFKILRMFFDKGSSVKEKNNYGKSVLDLCNDPKLLFLLCSSPDVIQSMVNKKANLLIKHEDTVCGLITENYFCDREKLRAGVKIFKVFQSNSNKVKSYNIHRFANNLFDILIYYDALIALEPHTISEVMWYSSLLSTLGKYCLKSGIIKNKIEFTIFDRNANQELRKLGTKLIAKVWSIAPDEEMPARTCALNQTEVIEAIWSYLNLRDQVNFASIRPPKTQAIKINTEITIKEEQDMLENLGQTAYEKNAECHLM</sequence>
<dbReference type="GO" id="GO:0045944">
    <property type="term" value="P:positive regulation of transcription by RNA polymerase II"/>
    <property type="evidence" value="ECO:0007669"/>
    <property type="project" value="TreeGrafter"/>
</dbReference>
<feature type="repeat" description="ANK" evidence="3">
    <location>
        <begin position="69"/>
        <end position="101"/>
    </location>
</feature>
<proteinExistence type="predicted"/>
<accession>A0A2P1P9W6</accession>
<evidence type="ECO:0000313" key="4">
    <source>
        <dbReference type="EMBL" id="AVP88058.1"/>
    </source>
</evidence>
<dbReference type="RefSeq" id="WP_106874877.1">
    <property type="nucleotide sequence ID" value="NZ_CP027845.1"/>
</dbReference>
<dbReference type="SUPFAM" id="SSF48403">
    <property type="entry name" value="Ankyrin repeat"/>
    <property type="match status" value="1"/>
</dbReference>
<feature type="repeat" description="ANK" evidence="3">
    <location>
        <begin position="300"/>
        <end position="332"/>
    </location>
</feature>
<evidence type="ECO:0000256" key="2">
    <source>
        <dbReference type="ARBA" id="ARBA00023043"/>
    </source>
</evidence>
<dbReference type="Gene3D" id="1.25.40.20">
    <property type="entry name" value="Ankyrin repeat-containing domain"/>
    <property type="match status" value="3"/>
</dbReference>
<keyword evidence="1" id="KW-0677">Repeat</keyword>
<dbReference type="InterPro" id="IPR036770">
    <property type="entry name" value="Ankyrin_rpt-contain_sf"/>
</dbReference>
<dbReference type="PROSITE" id="PS50297">
    <property type="entry name" value="ANK_REP_REGION"/>
    <property type="match status" value="5"/>
</dbReference>
<dbReference type="AlphaFoldDB" id="A0A2P1P9W6"/>
<feature type="repeat" description="ANK" evidence="3">
    <location>
        <begin position="102"/>
        <end position="130"/>
    </location>
</feature>
<dbReference type="EMBL" id="CP027845">
    <property type="protein sequence ID" value="AVP88058.1"/>
    <property type="molecule type" value="Genomic_DNA"/>
</dbReference>
<dbReference type="InterPro" id="IPR002110">
    <property type="entry name" value="Ankyrin_rpt"/>
</dbReference>
<dbReference type="PANTHER" id="PTHR24193">
    <property type="entry name" value="ANKYRIN REPEAT PROTEIN"/>
    <property type="match status" value="1"/>
</dbReference>
<evidence type="ECO:0000256" key="3">
    <source>
        <dbReference type="PROSITE-ProRule" id="PRU00023"/>
    </source>
</evidence>
<name>A0A2P1P9W6_9RICK</name>
<evidence type="ECO:0000256" key="1">
    <source>
        <dbReference type="ARBA" id="ARBA00022737"/>
    </source>
</evidence>
<dbReference type="PROSITE" id="PS50088">
    <property type="entry name" value="ANK_REPEAT"/>
    <property type="match status" value="6"/>
</dbReference>